<dbReference type="eggNOG" id="KOG0710">
    <property type="taxonomic scope" value="Eukaryota"/>
</dbReference>
<dbReference type="PANTHER" id="PTHR11527">
    <property type="entry name" value="HEAT-SHOCK PROTEIN 20 FAMILY MEMBER"/>
    <property type="match status" value="1"/>
</dbReference>
<dbReference type="Gene3D" id="2.60.40.790">
    <property type="match status" value="1"/>
</dbReference>
<dbReference type="AlphaFoldDB" id="A0A059A5Z5"/>
<dbReference type="Gramene" id="KCW49497">
    <property type="protein sequence ID" value="KCW49497"/>
    <property type="gene ID" value="EUGRSUZ_K03016"/>
</dbReference>
<dbReference type="GO" id="GO:0042542">
    <property type="term" value="P:response to hydrogen peroxide"/>
    <property type="evidence" value="ECO:0000318"/>
    <property type="project" value="GO_Central"/>
</dbReference>
<dbReference type="GO" id="GO:0009651">
    <property type="term" value="P:response to salt stress"/>
    <property type="evidence" value="ECO:0000318"/>
    <property type="project" value="GO_Central"/>
</dbReference>
<accession>A0A059A5Z5</accession>
<dbReference type="GO" id="GO:0009408">
    <property type="term" value="P:response to heat"/>
    <property type="evidence" value="ECO:0000318"/>
    <property type="project" value="GO_Central"/>
</dbReference>
<comment type="similarity">
    <text evidence="2 3">Belongs to the small heat shock protein (HSP20) family.</text>
</comment>
<dbReference type="KEGG" id="egr:104427851"/>
<reference evidence="5" key="1">
    <citation type="submission" date="2013-07" db="EMBL/GenBank/DDBJ databases">
        <title>The genome of Eucalyptus grandis.</title>
        <authorList>
            <person name="Schmutz J."/>
            <person name="Hayes R."/>
            <person name="Myburg A."/>
            <person name="Tuskan G."/>
            <person name="Grattapaglia D."/>
            <person name="Rokhsar D.S."/>
        </authorList>
    </citation>
    <scope>NUCLEOTIDE SEQUENCE</scope>
    <source>
        <tissue evidence="5">Leaf extractions</tissue>
    </source>
</reference>
<gene>
    <name evidence="5" type="ORF">EUGRSUZ_K03016</name>
</gene>
<dbReference type="STRING" id="71139.A0A059A5Z5"/>
<dbReference type="EMBL" id="KK198763">
    <property type="protein sequence ID" value="KCW49497.1"/>
    <property type="molecule type" value="Genomic_DNA"/>
</dbReference>
<sequence length="162" mass="18271">MSINPSNRRTTYFPDPVAFDAWDPFPHLGEPFSPPLPLRPHFTAGMAASAFTTTGVECTQTPTAHIFKLNFPGFKREEVTIDLNDGGVLKIAGEKRVEKEDRSDRWHHMERSSGRFMTSFVLPQNCNPYEMEAAMENGVLTIKVPKLEARHGRGEWANIAVR</sequence>
<evidence type="ECO:0000256" key="3">
    <source>
        <dbReference type="RuleBase" id="RU003616"/>
    </source>
</evidence>
<dbReference type="PROSITE" id="PS01031">
    <property type="entry name" value="SHSP"/>
    <property type="match status" value="1"/>
</dbReference>
<dbReference type="SUPFAM" id="SSF49764">
    <property type="entry name" value="HSP20-like chaperones"/>
    <property type="match status" value="1"/>
</dbReference>
<evidence type="ECO:0000313" key="5">
    <source>
        <dbReference type="EMBL" id="KCW49497.1"/>
    </source>
</evidence>
<dbReference type="InterPro" id="IPR002068">
    <property type="entry name" value="A-crystallin/Hsp20_dom"/>
</dbReference>
<organism evidence="5">
    <name type="scientific">Eucalyptus grandis</name>
    <name type="common">Flooded gum</name>
    <dbReference type="NCBI Taxonomy" id="71139"/>
    <lineage>
        <taxon>Eukaryota</taxon>
        <taxon>Viridiplantae</taxon>
        <taxon>Streptophyta</taxon>
        <taxon>Embryophyta</taxon>
        <taxon>Tracheophyta</taxon>
        <taxon>Spermatophyta</taxon>
        <taxon>Magnoliopsida</taxon>
        <taxon>eudicotyledons</taxon>
        <taxon>Gunneridae</taxon>
        <taxon>Pentapetalae</taxon>
        <taxon>rosids</taxon>
        <taxon>malvids</taxon>
        <taxon>Myrtales</taxon>
        <taxon>Myrtaceae</taxon>
        <taxon>Myrtoideae</taxon>
        <taxon>Eucalypteae</taxon>
        <taxon>Eucalyptus</taxon>
    </lineage>
</organism>
<feature type="domain" description="SHSP" evidence="4">
    <location>
        <begin position="47"/>
        <end position="162"/>
    </location>
</feature>
<evidence type="ECO:0000256" key="2">
    <source>
        <dbReference type="PROSITE-ProRule" id="PRU00285"/>
    </source>
</evidence>
<dbReference type="InterPro" id="IPR031107">
    <property type="entry name" value="Small_HSP"/>
</dbReference>
<dbReference type="InParanoid" id="A0A059A5Z5"/>
<dbReference type="GO" id="GO:0006457">
    <property type="term" value="P:protein folding"/>
    <property type="evidence" value="ECO:0000318"/>
    <property type="project" value="GO_Central"/>
</dbReference>
<dbReference type="GO" id="GO:0051259">
    <property type="term" value="P:protein complex oligomerization"/>
    <property type="evidence" value="ECO:0000318"/>
    <property type="project" value="GO_Central"/>
</dbReference>
<proteinExistence type="inferred from homology"/>
<name>A0A059A5Z5_EUCGR</name>
<evidence type="ECO:0000259" key="4">
    <source>
        <dbReference type="PROSITE" id="PS01031"/>
    </source>
</evidence>
<dbReference type="Pfam" id="PF00011">
    <property type="entry name" value="HSP20"/>
    <property type="match status" value="1"/>
</dbReference>
<protein>
    <recommendedName>
        <fullName evidence="4">SHSP domain-containing protein</fullName>
    </recommendedName>
</protein>
<dbReference type="CDD" id="cd06472">
    <property type="entry name" value="ACD_ScHsp26_like"/>
    <property type="match status" value="1"/>
</dbReference>
<evidence type="ECO:0000256" key="1">
    <source>
        <dbReference type="ARBA" id="ARBA00023016"/>
    </source>
</evidence>
<dbReference type="InterPro" id="IPR008978">
    <property type="entry name" value="HSP20-like_chaperone"/>
</dbReference>
<dbReference type="GO" id="GO:0051082">
    <property type="term" value="F:unfolded protein binding"/>
    <property type="evidence" value="ECO:0000318"/>
    <property type="project" value="GO_Central"/>
</dbReference>
<dbReference type="OrthoDB" id="1245404at2759"/>
<keyword evidence="1" id="KW-0346">Stress response</keyword>